<accession>A0ABZ0GKM6</accession>
<organism evidence="2 3">
    <name type="scientific">Thalassotalea fonticola</name>
    <dbReference type="NCBI Taxonomy" id="3065649"/>
    <lineage>
        <taxon>Bacteria</taxon>
        <taxon>Pseudomonadati</taxon>
        <taxon>Pseudomonadota</taxon>
        <taxon>Gammaproteobacteria</taxon>
        <taxon>Alteromonadales</taxon>
        <taxon>Colwelliaceae</taxon>
        <taxon>Thalassotalea</taxon>
    </lineage>
</organism>
<keyword evidence="3" id="KW-1185">Reference proteome</keyword>
<dbReference type="EMBL" id="CP136600">
    <property type="protein sequence ID" value="WOH36333.1"/>
    <property type="molecule type" value="Genomic_DNA"/>
</dbReference>
<feature type="transmembrane region" description="Helical" evidence="1">
    <location>
        <begin position="212"/>
        <end position="234"/>
    </location>
</feature>
<proteinExistence type="predicted"/>
<dbReference type="Pfam" id="PF03929">
    <property type="entry name" value="PepSY_TM"/>
    <property type="match status" value="1"/>
</dbReference>
<name>A0ABZ0GKM6_9GAMM</name>
<protein>
    <submittedName>
        <fullName evidence="2">PepSY domain-containing protein</fullName>
    </submittedName>
</protein>
<gene>
    <name evidence="2" type="ORF">RI844_13245</name>
</gene>
<evidence type="ECO:0000313" key="2">
    <source>
        <dbReference type="EMBL" id="WOH36333.1"/>
    </source>
</evidence>
<sequence>MIFYTSEKRKPKSLVNTARKYHKWLMLFCGVQFVIWSISGAYMVFFDIDYIHGDSLVVNHQDKINVKNIHLSLAELQQQYPDAANVSVGRFIDTEVYYFTSHDESHMVNANNGDLLSPLDKATAVRAAKYYYSGDGEVHEVELFTENPPFELSRRALPAWRINFDDFGAPSIYVSAQTGKLVGKRHEFWRLFDWMFRFHVMDYDDGENIENLLLFCFALFGIAAAIFGLILTYFRVFKSNKTRKITRSIKLEGRS</sequence>
<dbReference type="RefSeq" id="WP_348395147.1">
    <property type="nucleotide sequence ID" value="NZ_CP136600.1"/>
</dbReference>
<dbReference type="InterPro" id="IPR005625">
    <property type="entry name" value="PepSY-ass_TM"/>
</dbReference>
<keyword evidence="1" id="KW-0812">Transmembrane</keyword>
<keyword evidence="1" id="KW-0472">Membrane</keyword>
<evidence type="ECO:0000256" key="1">
    <source>
        <dbReference type="SAM" id="Phobius"/>
    </source>
</evidence>
<feature type="transmembrane region" description="Helical" evidence="1">
    <location>
        <begin position="21"/>
        <end position="45"/>
    </location>
</feature>
<dbReference type="Proteomes" id="UP001301442">
    <property type="component" value="Chromosome"/>
</dbReference>
<reference evidence="2 3" key="1">
    <citation type="submission" date="2023-09" db="EMBL/GenBank/DDBJ databases">
        <authorList>
            <person name="Qi X."/>
        </authorList>
    </citation>
    <scope>NUCLEOTIDE SEQUENCE [LARGE SCALE GENOMIC DNA]</scope>
    <source>
        <strain evidence="2 3">S1-1</strain>
    </source>
</reference>
<keyword evidence="1" id="KW-1133">Transmembrane helix</keyword>
<evidence type="ECO:0000313" key="3">
    <source>
        <dbReference type="Proteomes" id="UP001301442"/>
    </source>
</evidence>